<organism evidence="1 2">
    <name type="scientific">Pleurodeles waltl</name>
    <name type="common">Iberian ribbed newt</name>
    <dbReference type="NCBI Taxonomy" id="8319"/>
    <lineage>
        <taxon>Eukaryota</taxon>
        <taxon>Metazoa</taxon>
        <taxon>Chordata</taxon>
        <taxon>Craniata</taxon>
        <taxon>Vertebrata</taxon>
        <taxon>Euteleostomi</taxon>
        <taxon>Amphibia</taxon>
        <taxon>Batrachia</taxon>
        <taxon>Caudata</taxon>
        <taxon>Salamandroidea</taxon>
        <taxon>Salamandridae</taxon>
        <taxon>Pleurodelinae</taxon>
        <taxon>Pleurodeles</taxon>
    </lineage>
</organism>
<dbReference type="Proteomes" id="UP001066276">
    <property type="component" value="Chromosome 1_2"/>
</dbReference>
<accession>A0AAV7WDA5</accession>
<reference evidence="1" key="1">
    <citation type="journal article" date="2022" name="bioRxiv">
        <title>Sequencing and chromosome-scale assembly of the giantPleurodeles waltlgenome.</title>
        <authorList>
            <person name="Brown T."/>
            <person name="Elewa A."/>
            <person name="Iarovenko S."/>
            <person name="Subramanian E."/>
            <person name="Araus A.J."/>
            <person name="Petzold A."/>
            <person name="Susuki M."/>
            <person name="Suzuki K.-i.T."/>
            <person name="Hayashi T."/>
            <person name="Toyoda A."/>
            <person name="Oliveira C."/>
            <person name="Osipova E."/>
            <person name="Leigh N.D."/>
            <person name="Simon A."/>
            <person name="Yun M.H."/>
        </authorList>
    </citation>
    <scope>NUCLEOTIDE SEQUENCE</scope>
    <source>
        <strain evidence="1">20211129_DDA</strain>
        <tissue evidence="1">Liver</tissue>
    </source>
</reference>
<dbReference type="EMBL" id="JANPWB010000002">
    <property type="protein sequence ID" value="KAJ1210587.1"/>
    <property type="molecule type" value="Genomic_DNA"/>
</dbReference>
<comment type="caution">
    <text evidence="1">The sequence shown here is derived from an EMBL/GenBank/DDBJ whole genome shotgun (WGS) entry which is preliminary data.</text>
</comment>
<protein>
    <submittedName>
        <fullName evidence="1">Uncharacterized protein</fullName>
    </submittedName>
</protein>
<evidence type="ECO:0000313" key="1">
    <source>
        <dbReference type="EMBL" id="KAJ1210587.1"/>
    </source>
</evidence>
<gene>
    <name evidence="1" type="ORF">NDU88_005949</name>
</gene>
<evidence type="ECO:0000313" key="2">
    <source>
        <dbReference type="Proteomes" id="UP001066276"/>
    </source>
</evidence>
<dbReference type="AlphaFoldDB" id="A0AAV7WDA5"/>
<keyword evidence="2" id="KW-1185">Reference proteome</keyword>
<sequence>MTPLGANPNFGLGLQLEALRRWYEGGCKRVGYLFDEQGVIPFDQIRETYGLTEADRMMYNQIRHWAMLPANRALIDRPLTPFEKWIVVKKDDKRVISELSGLLRGEACSPKTKGQQRWERELERELSDEE</sequence>
<proteinExistence type="predicted"/>
<name>A0AAV7WDA5_PLEWA</name>